<keyword evidence="2" id="KW-0472">Membrane</keyword>
<evidence type="ECO:0000256" key="1">
    <source>
        <dbReference type="SAM" id="MobiDB-lite"/>
    </source>
</evidence>
<dbReference type="RefSeq" id="WP_067519079.1">
    <property type="nucleotide sequence ID" value="NZ_JABELX010000007.1"/>
</dbReference>
<keyword evidence="2" id="KW-1133">Transmembrane helix</keyword>
<reference evidence="3 4" key="1">
    <citation type="submission" date="2020-05" db="EMBL/GenBank/DDBJ databases">
        <title>MicrobeNet Type strains.</title>
        <authorList>
            <person name="Nicholson A.C."/>
        </authorList>
    </citation>
    <scope>NUCLEOTIDE SEQUENCE [LARGE SCALE GENOMIC DNA]</scope>
    <source>
        <strain evidence="3 4">JCM 3224</strain>
    </source>
</reference>
<accession>A0A849CFZ4</accession>
<organism evidence="3 4">
    <name type="scientific">Nocardia uniformis</name>
    <dbReference type="NCBI Taxonomy" id="53432"/>
    <lineage>
        <taxon>Bacteria</taxon>
        <taxon>Bacillati</taxon>
        <taxon>Actinomycetota</taxon>
        <taxon>Actinomycetes</taxon>
        <taxon>Mycobacteriales</taxon>
        <taxon>Nocardiaceae</taxon>
        <taxon>Nocardia</taxon>
    </lineage>
</organism>
<name>A0A849CFZ4_9NOCA</name>
<protein>
    <submittedName>
        <fullName evidence="3">Uncharacterized protein</fullName>
    </submittedName>
</protein>
<feature type="region of interest" description="Disordered" evidence="1">
    <location>
        <begin position="48"/>
        <end position="115"/>
    </location>
</feature>
<feature type="transmembrane region" description="Helical" evidence="2">
    <location>
        <begin position="25"/>
        <end position="46"/>
    </location>
</feature>
<dbReference type="EMBL" id="JABELX010000007">
    <property type="protein sequence ID" value="NNH72361.1"/>
    <property type="molecule type" value="Genomic_DNA"/>
</dbReference>
<gene>
    <name evidence="3" type="ORF">HLB23_21285</name>
</gene>
<evidence type="ECO:0000313" key="4">
    <source>
        <dbReference type="Proteomes" id="UP000586827"/>
    </source>
</evidence>
<evidence type="ECO:0000313" key="3">
    <source>
        <dbReference type="EMBL" id="NNH72361.1"/>
    </source>
</evidence>
<feature type="region of interest" description="Disordered" evidence="1">
    <location>
        <begin position="1"/>
        <end position="22"/>
    </location>
</feature>
<dbReference type="Proteomes" id="UP000586827">
    <property type="component" value="Unassembled WGS sequence"/>
</dbReference>
<comment type="caution">
    <text evidence="3">The sequence shown here is derived from an EMBL/GenBank/DDBJ whole genome shotgun (WGS) entry which is preliminary data.</text>
</comment>
<keyword evidence="2" id="KW-0812">Transmembrane</keyword>
<keyword evidence="4" id="KW-1185">Reference proteome</keyword>
<proteinExistence type="predicted"/>
<sequence length="180" mass="18925">MTSPGSEYEDMPADQGQPPPQGGRAALIGVVVAAAIVAAFAIGFLINRSDDSDNQTPATSTTSTTPNSTTAIPIPPPISPRSIIAPQPTNLKPTAPQPTPQPTAPARDIGDDCSHGNIVAQWGKTPDGQWVCIPQEQGRDEHQVGDDCSHDGIVAQWSWTGAKWVCVPQEQGESEVEPDN</sequence>
<dbReference type="AlphaFoldDB" id="A0A849CFZ4"/>
<evidence type="ECO:0000256" key="2">
    <source>
        <dbReference type="SAM" id="Phobius"/>
    </source>
</evidence>
<feature type="compositionally biased region" description="Low complexity" evidence="1">
    <location>
        <begin position="56"/>
        <end position="72"/>
    </location>
</feature>